<evidence type="ECO:0000259" key="4">
    <source>
        <dbReference type="PROSITE" id="PS50887"/>
    </source>
</evidence>
<keyword evidence="3" id="KW-0472">Membrane</keyword>
<feature type="domain" description="GGDEF" evidence="4">
    <location>
        <begin position="264"/>
        <end position="392"/>
    </location>
</feature>
<dbReference type="RefSeq" id="WP_220304973.1">
    <property type="nucleotide sequence ID" value="NZ_CP080590.1"/>
</dbReference>
<dbReference type="PROSITE" id="PS50887">
    <property type="entry name" value="GGDEF"/>
    <property type="match status" value="1"/>
</dbReference>
<dbReference type="Gene3D" id="3.30.70.270">
    <property type="match status" value="1"/>
</dbReference>
<gene>
    <name evidence="5" type="ORF">K1X15_18110</name>
</gene>
<name>A0ABX8WC42_9HYPH</name>
<feature type="transmembrane region" description="Helical" evidence="3">
    <location>
        <begin position="88"/>
        <end position="108"/>
    </location>
</feature>
<dbReference type="InterPro" id="IPR043128">
    <property type="entry name" value="Rev_trsase/Diguanyl_cyclase"/>
</dbReference>
<dbReference type="PANTHER" id="PTHR45138">
    <property type="entry name" value="REGULATORY COMPONENTS OF SENSORY TRANSDUCTION SYSTEM"/>
    <property type="match status" value="1"/>
</dbReference>
<accession>A0ABX8WC42</accession>
<keyword evidence="3" id="KW-0812">Transmembrane</keyword>
<reference evidence="5 6" key="1">
    <citation type="submission" date="2021-08" db="EMBL/GenBank/DDBJ databases">
        <title>Devosia salina sp. nov., isolated from the South China Sea sediment.</title>
        <authorList>
            <person name="Zhou Z."/>
        </authorList>
    </citation>
    <scope>NUCLEOTIDE SEQUENCE [LARGE SCALE GENOMIC DNA]</scope>
    <source>
        <strain evidence="5 6">SCS-3</strain>
    </source>
</reference>
<feature type="transmembrane region" description="Helical" evidence="3">
    <location>
        <begin position="194"/>
        <end position="215"/>
    </location>
</feature>
<dbReference type="EMBL" id="CP080590">
    <property type="protein sequence ID" value="QYO76484.1"/>
    <property type="molecule type" value="Genomic_DNA"/>
</dbReference>
<dbReference type="CDD" id="cd01949">
    <property type="entry name" value="GGDEF"/>
    <property type="match status" value="1"/>
</dbReference>
<evidence type="ECO:0000313" key="6">
    <source>
        <dbReference type="Proteomes" id="UP000825799"/>
    </source>
</evidence>
<dbReference type="EC" id="2.7.7.65" evidence="1"/>
<feature type="transmembrane region" description="Helical" evidence="3">
    <location>
        <begin position="144"/>
        <end position="161"/>
    </location>
</feature>
<evidence type="ECO:0000256" key="2">
    <source>
        <dbReference type="ARBA" id="ARBA00034247"/>
    </source>
</evidence>
<protein>
    <recommendedName>
        <fullName evidence="1">diguanylate cyclase</fullName>
        <ecNumber evidence="1">2.7.7.65</ecNumber>
    </recommendedName>
</protein>
<evidence type="ECO:0000256" key="1">
    <source>
        <dbReference type="ARBA" id="ARBA00012528"/>
    </source>
</evidence>
<dbReference type="NCBIfam" id="TIGR00254">
    <property type="entry name" value="GGDEF"/>
    <property type="match status" value="1"/>
</dbReference>
<dbReference type="SMART" id="SM00267">
    <property type="entry name" value="GGDEF"/>
    <property type="match status" value="1"/>
</dbReference>
<comment type="catalytic activity">
    <reaction evidence="2">
        <text>2 GTP = 3',3'-c-di-GMP + 2 diphosphate</text>
        <dbReference type="Rhea" id="RHEA:24898"/>
        <dbReference type="ChEBI" id="CHEBI:33019"/>
        <dbReference type="ChEBI" id="CHEBI:37565"/>
        <dbReference type="ChEBI" id="CHEBI:58805"/>
        <dbReference type="EC" id="2.7.7.65"/>
    </reaction>
</comment>
<dbReference type="InterPro" id="IPR050469">
    <property type="entry name" value="Diguanylate_Cyclase"/>
</dbReference>
<sequence>MLNTHAAAPYTGSGTAGGEACERQMQRGFRWLRFEPELEELYRQQVITQARRPVLVIVVAALTIWSVFAVFDFVRLDLYGRWPPAADIWVLLGARWVVLGLLVCCLLPQMRAHDLLEWKALGVYLLLCLGVALTSAIYKANGIAAAETAQIVVVMAAFLPLGMRFYQALAGSLAMVGFTALAGLAILPQSLWQGQAALLAVMAMAVPVGAVGSYLREHADRRQFLLGAILQHQAQFDPLTDLANRRLFQRHASAALAHAGRTGDGLVLAVVDIDHFKAFNDRFGHTAGDEALRLVAEVIGDAARRPMDMAARLGGEEFALLLYGTDLDQAGPILETMRRRIGDIVLAADGSVTISIGATTCNDGEDLEGLYARADALLYASKREGRDKLTLG</sequence>
<feature type="transmembrane region" description="Helical" evidence="3">
    <location>
        <begin position="54"/>
        <end position="76"/>
    </location>
</feature>
<dbReference type="SUPFAM" id="SSF55073">
    <property type="entry name" value="Nucleotide cyclase"/>
    <property type="match status" value="1"/>
</dbReference>
<evidence type="ECO:0000313" key="5">
    <source>
        <dbReference type="EMBL" id="QYO76484.1"/>
    </source>
</evidence>
<keyword evidence="3" id="KW-1133">Transmembrane helix</keyword>
<dbReference type="PANTHER" id="PTHR45138:SF9">
    <property type="entry name" value="DIGUANYLATE CYCLASE DGCM-RELATED"/>
    <property type="match status" value="1"/>
</dbReference>
<dbReference type="Proteomes" id="UP000825799">
    <property type="component" value="Chromosome"/>
</dbReference>
<dbReference type="InterPro" id="IPR029787">
    <property type="entry name" value="Nucleotide_cyclase"/>
</dbReference>
<evidence type="ECO:0000256" key="3">
    <source>
        <dbReference type="SAM" id="Phobius"/>
    </source>
</evidence>
<feature type="transmembrane region" description="Helical" evidence="3">
    <location>
        <begin position="168"/>
        <end position="188"/>
    </location>
</feature>
<feature type="transmembrane region" description="Helical" evidence="3">
    <location>
        <begin position="120"/>
        <end position="138"/>
    </location>
</feature>
<organism evidence="5 6">
    <name type="scientific">Devosia salina</name>
    <dbReference type="NCBI Taxonomy" id="2860336"/>
    <lineage>
        <taxon>Bacteria</taxon>
        <taxon>Pseudomonadati</taxon>
        <taxon>Pseudomonadota</taxon>
        <taxon>Alphaproteobacteria</taxon>
        <taxon>Hyphomicrobiales</taxon>
        <taxon>Devosiaceae</taxon>
        <taxon>Devosia</taxon>
    </lineage>
</organism>
<proteinExistence type="predicted"/>
<dbReference type="InterPro" id="IPR000160">
    <property type="entry name" value="GGDEF_dom"/>
</dbReference>
<dbReference type="Pfam" id="PF00990">
    <property type="entry name" value="GGDEF"/>
    <property type="match status" value="1"/>
</dbReference>
<keyword evidence="6" id="KW-1185">Reference proteome</keyword>